<accession>A0A9D1DRB8</accession>
<sequence>MKNIALSADGDRKIYAVPDKAADHLEEYCTEFFRWLWESPCAEEYRRDGVVWYNEDDFILWLNRHQFPEEPSTLVESLSGTGPGDPLPERYRDCPAFDF</sequence>
<protein>
    <submittedName>
        <fullName evidence="1">Uncharacterized protein</fullName>
    </submittedName>
</protein>
<reference evidence="1" key="1">
    <citation type="submission" date="2020-10" db="EMBL/GenBank/DDBJ databases">
        <authorList>
            <person name="Gilroy R."/>
        </authorList>
    </citation>
    <scope>NUCLEOTIDE SEQUENCE</scope>
    <source>
        <strain evidence="1">ChiSjej1B19-7085</strain>
    </source>
</reference>
<name>A0A9D1DRB8_9FIRM</name>
<dbReference type="AlphaFoldDB" id="A0A9D1DRB8"/>
<reference evidence="1" key="2">
    <citation type="journal article" date="2021" name="PeerJ">
        <title>Extensive microbial diversity within the chicken gut microbiome revealed by metagenomics and culture.</title>
        <authorList>
            <person name="Gilroy R."/>
            <person name="Ravi A."/>
            <person name="Getino M."/>
            <person name="Pursley I."/>
            <person name="Horton D.L."/>
            <person name="Alikhan N.F."/>
            <person name="Baker D."/>
            <person name="Gharbi K."/>
            <person name="Hall N."/>
            <person name="Watson M."/>
            <person name="Adriaenssens E.M."/>
            <person name="Foster-Nyarko E."/>
            <person name="Jarju S."/>
            <person name="Secka A."/>
            <person name="Antonio M."/>
            <person name="Oren A."/>
            <person name="Chaudhuri R.R."/>
            <person name="La Ragione R."/>
            <person name="Hildebrand F."/>
            <person name="Pallen M.J."/>
        </authorList>
    </citation>
    <scope>NUCLEOTIDE SEQUENCE</scope>
    <source>
        <strain evidence="1">ChiSjej1B19-7085</strain>
    </source>
</reference>
<comment type="caution">
    <text evidence="1">The sequence shown here is derived from an EMBL/GenBank/DDBJ whole genome shotgun (WGS) entry which is preliminary data.</text>
</comment>
<evidence type="ECO:0000313" key="2">
    <source>
        <dbReference type="Proteomes" id="UP000886785"/>
    </source>
</evidence>
<organism evidence="1 2">
    <name type="scientific">Candidatus Gallacutalibacter pullicola</name>
    <dbReference type="NCBI Taxonomy" id="2840830"/>
    <lineage>
        <taxon>Bacteria</taxon>
        <taxon>Bacillati</taxon>
        <taxon>Bacillota</taxon>
        <taxon>Clostridia</taxon>
        <taxon>Eubacteriales</taxon>
        <taxon>Candidatus Gallacutalibacter</taxon>
    </lineage>
</organism>
<proteinExistence type="predicted"/>
<dbReference type="EMBL" id="DVHF01000093">
    <property type="protein sequence ID" value="HIR57644.1"/>
    <property type="molecule type" value="Genomic_DNA"/>
</dbReference>
<gene>
    <name evidence="1" type="ORF">IAA54_08240</name>
</gene>
<dbReference type="Proteomes" id="UP000886785">
    <property type="component" value="Unassembled WGS sequence"/>
</dbReference>
<evidence type="ECO:0000313" key="1">
    <source>
        <dbReference type="EMBL" id="HIR57644.1"/>
    </source>
</evidence>